<proteinExistence type="predicted"/>
<sequence length="49" mass="5292">MMKIILVGLISFTFLWTLVRCANTNSYYAPSGGRSSYGTFQGGGPSRGK</sequence>
<dbReference type="EMBL" id="AP018227">
    <property type="protein sequence ID" value="BAY83922.1"/>
    <property type="molecule type" value="Genomic_DNA"/>
</dbReference>
<dbReference type="Proteomes" id="UP000218418">
    <property type="component" value="Chromosome"/>
</dbReference>
<keyword evidence="2" id="KW-1185">Reference proteome</keyword>
<name>A0A1Z4LRP4_9CYAN</name>
<accession>A0A1Z4LRP4</accession>
<evidence type="ECO:0000313" key="2">
    <source>
        <dbReference type="Proteomes" id="UP000218418"/>
    </source>
</evidence>
<protein>
    <submittedName>
        <fullName evidence="1">Uncharacterized protein</fullName>
    </submittedName>
</protein>
<evidence type="ECO:0000313" key="1">
    <source>
        <dbReference type="EMBL" id="BAY83922.1"/>
    </source>
</evidence>
<dbReference type="AlphaFoldDB" id="A0A1Z4LRP4"/>
<gene>
    <name evidence="1" type="ORF">NIES267_34160</name>
</gene>
<organism evidence="1 2">
    <name type="scientific">Calothrix parasitica NIES-267</name>
    <dbReference type="NCBI Taxonomy" id="1973488"/>
    <lineage>
        <taxon>Bacteria</taxon>
        <taxon>Bacillati</taxon>
        <taxon>Cyanobacteriota</taxon>
        <taxon>Cyanophyceae</taxon>
        <taxon>Nostocales</taxon>
        <taxon>Calotrichaceae</taxon>
        <taxon>Calothrix</taxon>
    </lineage>
</organism>
<reference evidence="1 2" key="1">
    <citation type="submission" date="2017-06" db="EMBL/GenBank/DDBJ databases">
        <title>Genome sequencing of cyanobaciteial culture collection at National Institute for Environmental Studies (NIES).</title>
        <authorList>
            <person name="Hirose Y."/>
            <person name="Shimura Y."/>
            <person name="Fujisawa T."/>
            <person name="Nakamura Y."/>
            <person name="Kawachi M."/>
        </authorList>
    </citation>
    <scope>NUCLEOTIDE SEQUENCE [LARGE SCALE GENOMIC DNA]</scope>
    <source>
        <strain evidence="1 2">NIES-267</strain>
    </source>
</reference>